<protein>
    <submittedName>
        <fullName evidence="8">Oligopeptide transport system permease protein OppB (TC 3.A.1.5.1)</fullName>
    </submittedName>
</protein>
<dbReference type="SMART" id="SM00382">
    <property type="entry name" value="AAA"/>
    <property type="match status" value="1"/>
</dbReference>
<keyword evidence="3" id="KW-1003">Cell membrane</keyword>
<feature type="non-terminal residue" evidence="8">
    <location>
        <position position="186"/>
    </location>
</feature>
<dbReference type="InterPro" id="IPR050388">
    <property type="entry name" value="ABC_Ni/Peptide_Import"/>
</dbReference>
<dbReference type="PANTHER" id="PTHR43297">
    <property type="entry name" value="OLIGOPEPTIDE TRANSPORT ATP-BINDING PROTEIN APPD"/>
    <property type="match status" value="1"/>
</dbReference>
<dbReference type="Gene3D" id="3.40.50.300">
    <property type="entry name" value="P-loop containing nucleotide triphosphate hydrolases"/>
    <property type="match status" value="1"/>
</dbReference>
<evidence type="ECO:0000256" key="6">
    <source>
        <dbReference type="ARBA" id="ARBA00023136"/>
    </source>
</evidence>
<evidence type="ECO:0000256" key="3">
    <source>
        <dbReference type="ARBA" id="ARBA00022475"/>
    </source>
</evidence>
<dbReference type="PROSITE" id="PS00211">
    <property type="entry name" value="ABC_TRANSPORTER_1"/>
    <property type="match status" value="1"/>
</dbReference>
<reference evidence="8" key="1">
    <citation type="submission" date="2018-06" db="EMBL/GenBank/DDBJ databases">
        <authorList>
            <person name="Zhirakovskaya E."/>
        </authorList>
    </citation>
    <scope>NUCLEOTIDE SEQUENCE</scope>
</reference>
<dbReference type="GO" id="GO:0005886">
    <property type="term" value="C:plasma membrane"/>
    <property type="evidence" value="ECO:0007669"/>
    <property type="project" value="UniProtKB-SubCell"/>
</dbReference>
<evidence type="ECO:0000256" key="1">
    <source>
        <dbReference type="ARBA" id="ARBA00004202"/>
    </source>
</evidence>
<dbReference type="Pfam" id="PF00005">
    <property type="entry name" value="ABC_tran"/>
    <property type="match status" value="1"/>
</dbReference>
<dbReference type="SUPFAM" id="SSF52540">
    <property type="entry name" value="P-loop containing nucleoside triphosphate hydrolases"/>
    <property type="match status" value="1"/>
</dbReference>
<dbReference type="EMBL" id="UOEK01000262">
    <property type="protein sequence ID" value="VAW03513.1"/>
    <property type="molecule type" value="Genomic_DNA"/>
</dbReference>
<evidence type="ECO:0000256" key="4">
    <source>
        <dbReference type="ARBA" id="ARBA00022741"/>
    </source>
</evidence>
<dbReference type="GO" id="GO:0005524">
    <property type="term" value="F:ATP binding"/>
    <property type="evidence" value="ECO:0007669"/>
    <property type="project" value="UniProtKB-KW"/>
</dbReference>
<comment type="subcellular location">
    <subcellularLocation>
        <location evidence="1">Cell membrane</location>
        <topology evidence="1">Peripheral membrane protein</topology>
    </subcellularLocation>
</comment>
<evidence type="ECO:0000313" key="8">
    <source>
        <dbReference type="EMBL" id="VAW03513.1"/>
    </source>
</evidence>
<proteinExistence type="predicted"/>
<keyword evidence="5" id="KW-0067">ATP-binding</keyword>
<dbReference type="InterPro" id="IPR027417">
    <property type="entry name" value="P-loop_NTPase"/>
</dbReference>
<organism evidence="8">
    <name type="scientific">hydrothermal vent metagenome</name>
    <dbReference type="NCBI Taxonomy" id="652676"/>
    <lineage>
        <taxon>unclassified sequences</taxon>
        <taxon>metagenomes</taxon>
        <taxon>ecological metagenomes</taxon>
    </lineage>
</organism>
<keyword evidence="6" id="KW-0472">Membrane</keyword>
<dbReference type="GO" id="GO:0016887">
    <property type="term" value="F:ATP hydrolysis activity"/>
    <property type="evidence" value="ECO:0007669"/>
    <property type="project" value="InterPro"/>
</dbReference>
<keyword evidence="4" id="KW-0547">Nucleotide-binding</keyword>
<evidence type="ECO:0000256" key="2">
    <source>
        <dbReference type="ARBA" id="ARBA00022448"/>
    </source>
</evidence>
<dbReference type="InterPro" id="IPR017871">
    <property type="entry name" value="ABC_transporter-like_CS"/>
</dbReference>
<dbReference type="CDD" id="cd03257">
    <property type="entry name" value="ABC_NikE_OppD_transporters"/>
    <property type="match status" value="1"/>
</dbReference>
<accession>A0A3B0SH78</accession>
<name>A0A3B0SH78_9ZZZZ</name>
<dbReference type="AlphaFoldDB" id="A0A3B0SH78"/>
<keyword evidence="2" id="KW-0813">Transport</keyword>
<dbReference type="PANTHER" id="PTHR43297:SF2">
    <property type="entry name" value="DIPEPTIDE TRANSPORT ATP-BINDING PROTEIN DPPD"/>
    <property type="match status" value="1"/>
</dbReference>
<sequence length="186" mass="20146">MSDVLLAVEDLRTYFATEEGVVRAVDGVSFTIDRGERRGVVGESGSGKSVTAMSIMGLIEPPAGQIVTGVINFDGLNLLELHEDEMRKVRGGRIAMIFQDPMTSLNPVYTVGQQLVETIVLHQNVSKSDAREIAAQSLADVQIPYPAARLDDFPHQFSGGMRQRVMIAMGLSCNPELLIADEPTTA</sequence>
<dbReference type="InterPro" id="IPR003439">
    <property type="entry name" value="ABC_transporter-like_ATP-bd"/>
</dbReference>
<gene>
    <name evidence="8" type="ORF">MNBD_ACTINO02-2574</name>
</gene>
<dbReference type="InterPro" id="IPR003593">
    <property type="entry name" value="AAA+_ATPase"/>
</dbReference>
<feature type="domain" description="AAA+ ATPase" evidence="7">
    <location>
        <begin position="34"/>
        <end position="149"/>
    </location>
</feature>
<evidence type="ECO:0000259" key="7">
    <source>
        <dbReference type="SMART" id="SM00382"/>
    </source>
</evidence>
<evidence type="ECO:0000256" key="5">
    <source>
        <dbReference type="ARBA" id="ARBA00022840"/>
    </source>
</evidence>